<dbReference type="Proteomes" id="UP001558652">
    <property type="component" value="Unassembled WGS sequence"/>
</dbReference>
<dbReference type="SUPFAM" id="SSF51395">
    <property type="entry name" value="FMN-linked oxidoreductases"/>
    <property type="match status" value="1"/>
</dbReference>
<evidence type="ECO:0000256" key="3">
    <source>
        <dbReference type="ARBA" id="ARBA00022643"/>
    </source>
</evidence>
<dbReference type="Gene3D" id="3.20.20.70">
    <property type="entry name" value="Aldolase class I"/>
    <property type="match status" value="1"/>
</dbReference>
<evidence type="ECO:0000256" key="5">
    <source>
        <dbReference type="ARBA" id="ARBA00023002"/>
    </source>
</evidence>
<feature type="domain" description="DUS-like FMN-binding" evidence="6">
    <location>
        <begin position="1"/>
        <end position="269"/>
    </location>
</feature>
<comment type="cofactor">
    <cofactor evidence="1">
        <name>FMN</name>
        <dbReference type="ChEBI" id="CHEBI:58210"/>
    </cofactor>
</comment>
<dbReference type="PANTHER" id="PTHR11082">
    <property type="entry name" value="TRNA-DIHYDROURIDINE SYNTHASE"/>
    <property type="match status" value="1"/>
</dbReference>
<evidence type="ECO:0000313" key="8">
    <source>
        <dbReference type="Proteomes" id="UP001558652"/>
    </source>
</evidence>
<accession>A0ABD0YIQ1</accession>
<reference evidence="7 8" key="1">
    <citation type="submission" date="2024-07" db="EMBL/GenBank/DDBJ databases">
        <title>Chromosome-level genome assembly of the water stick insect Ranatra chinensis (Heteroptera: Nepidae).</title>
        <authorList>
            <person name="Liu X."/>
        </authorList>
    </citation>
    <scope>NUCLEOTIDE SEQUENCE [LARGE SCALE GENOMIC DNA]</scope>
    <source>
        <strain evidence="7">Cailab_2021Rc</strain>
        <tissue evidence="7">Muscle</tissue>
    </source>
</reference>
<keyword evidence="8" id="KW-1185">Reference proteome</keyword>
<comment type="caution">
    <text evidence="7">The sequence shown here is derived from an EMBL/GenBank/DDBJ whole genome shotgun (WGS) entry which is preliminary data.</text>
</comment>
<sequence length="338" mass="38764">MVRYSKLEFRTLVRKYGCQLCFTPMIMADSFISSEKARQNEFKTNLDDRPLIVQFGANSVNDFLDAAELVSPFCDGVDLNCGCPQRWAMKAGYGANLLSRPHLIHDMIRQLKNRIPNRFSISVKMRLKERLSFSETIELCRDIEAAGASFLTVHGRTLKQRKEPVDYDAIRHIAQSVQIPVIANGDVKSYLDVDKIIKLTECKGVMCARSILQNPALYACERVTPTCCVQEWVNICVRSQTPFQCFHHHLVFMLEKVLPKAKRRIFNQLTNIPDVIDFLSQHLNIVPPDLNELKITQSEILYKNIKCDDGSYFKSKIEEDNSSHISEDYLEDSCLTFL</sequence>
<evidence type="ECO:0000256" key="2">
    <source>
        <dbReference type="ARBA" id="ARBA00022630"/>
    </source>
</evidence>
<keyword evidence="4" id="KW-0819">tRNA processing</keyword>
<name>A0ABD0YIQ1_9HEMI</name>
<dbReference type="InterPro" id="IPR035587">
    <property type="entry name" value="DUS-like_FMN-bd"/>
</dbReference>
<dbReference type="CDD" id="cd02801">
    <property type="entry name" value="DUS_like_FMN"/>
    <property type="match status" value="1"/>
</dbReference>
<evidence type="ECO:0000313" key="7">
    <source>
        <dbReference type="EMBL" id="KAL1131117.1"/>
    </source>
</evidence>
<dbReference type="AlphaFoldDB" id="A0ABD0YIQ1"/>
<dbReference type="Pfam" id="PF01207">
    <property type="entry name" value="Dus"/>
    <property type="match status" value="1"/>
</dbReference>
<protein>
    <recommendedName>
        <fullName evidence="6">DUS-like FMN-binding domain-containing protein</fullName>
    </recommendedName>
</protein>
<keyword evidence="5" id="KW-0560">Oxidoreductase</keyword>
<evidence type="ECO:0000259" key="6">
    <source>
        <dbReference type="Pfam" id="PF01207"/>
    </source>
</evidence>
<dbReference type="GO" id="GO:0016491">
    <property type="term" value="F:oxidoreductase activity"/>
    <property type="evidence" value="ECO:0007669"/>
    <property type="project" value="UniProtKB-KW"/>
</dbReference>
<keyword evidence="2" id="KW-0285">Flavoprotein</keyword>
<keyword evidence="3" id="KW-0288">FMN</keyword>
<evidence type="ECO:0000256" key="4">
    <source>
        <dbReference type="ARBA" id="ARBA00022694"/>
    </source>
</evidence>
<proteinExistence type="predicted"/>
<dbReference type="PROSITE" id="PS01136">
    <property type="entry name" value="UPF0034"/>
    <property type="match status" value="1"/>
</dbReference>
<organism evidence="7 8">
    <name type="scientific">Ranatra chinensis</name>
    <dbReference type="NCBI Taxonomy" id="642074"/>
    <lineage>
        <taxon>Eukaryota</taxon>
        <taxon>Metazoa</taxon>
        <taxon>Ecdysozoa</taxon>
        <taxon>Arthropoda</taxon>
        <taxon>Hexapoda</taxon>
        <taxon>Insecta</taxon>
        <taxon>Pterygota</taxon>
        <taxon>Neoptera</taxon>
        <taxon>Paraneoptera</taxon>
        <taxon>Hemiptera</taxon>
        <taxon>Heteroptera</taxon>
        <taxon>Panheteroptera</taxon>
        <taxon>Nepomorpha</taxon>
        <taxon>Nepidae</taxon>
        <taxon>Ranatrinae</taxon>
        <taxon>Ranatra</taxon>
    </lineage>
</organism>
<dbReference type="InterPro" id="IPR018517">
    <property type="entry name" value="tRNA_hU_synthase_CS"/>
</dbReference>
<dbReference type="EMBL" id="JBFDAA010000007">
    <property type="protein sequence ID" value="KAL1131117.1"/>
    <property type="molecule type" value="Genomic_DNA"/>
</dbReference>
<dbReference type="PANTHER" id="PTHR11082:SF31">
    <property type="entry name" value="TRNA-DIHYDROURIDINE(20A_20B) SYNTHASE [NAD(P)+]-LIKE"/>
    <property type="match status" value="1"/>
</dbReference>
<dbReference type="InterPro" id="IPR013785">
    <property type="entry name" value="Aldolase_TIM"/>
</dbReference>
<gene>
    <name evidence="7" type="ORF">AAG570_012354</name>
</gene>
<evidence type="ECO:0000256" key="1">
    <source>
        <dbReference type="ARBA" id="ARBA00001917"/>
    </source>
</evidence>
<dbReference type="GO" id="GO:0002943">
    <property type="term" value="P:tRNA dihydrouridine synthesis"/>
    <property type="evidence" value="ECO:0007669"/>
    <property type="project" value="UniProtKB-ARBA"/>
</dbReference>